<protein>
    <submittedName>
        <fullName evidence="1">Uncharacterized protein</fullName>
    </submittedName>
</protein>
<sequence>MVVEVFDGCKTGWRFMNFPYALMCKVLKARYFPSYSFLDAEMGVIPSYVWRSVMAAQDLIRGRVRMRVGTGALVNV</sequence>
<dbReference type="Proteomes" id="UP000008311">
    <property type="component" value="Unassembled WGS sequence"/>
</dbReference>
<name>B9SIG9_RICCO</name>
<dbReference type="AlphaFoldDB" id="B9SIG9"/>
<organism evidence="1 2">
    <name type="scientific">Ricinus communis</name>
    <name type="common">Castor bean</name>
    <dbReference type="NCBI Taxonomy" id="3988"/>
    <lineage>
        <taxon>Eukaryota</taxon>
        <taxon>Viridiplantae</taxon>
        <taxon>Streptophyta</taxon>
        <taxon>Embryophyta</taxon>
        <taxon>Tracheophyta</taxon>
        <taxon>Spermatophyta</taxon>
        <taxon>Magnoliopsida</taxon>
        <taxon>eudicotyledons</taxon>
        <taxon>Gunneridae</taxon>
        <taxon>Pentapetalae</taxon>
        <taxon>rosids</taxon>
        <taxon>fabids</taxon>
        <taxon>Malpighiales</taxon>
        <taxon>Euphorbiaceae</taxon>
        <taxon>Acalyphoideae</taxon>
        <taxon>Acalypheae</taxon>
        <taxon>Ricinus</taxon>
    </lineage>
</organism>
<dbReference type="EMBL" id="EQ973972">
    <property type="protein sequence ID" value="EEF36624.1"/>
    <property type="molecule type" value="Genomic_DNA"/>
</dbReference>
<evidence type="ECO:0000313" key="2">
    <source>
        <dbReference type="Proteomes" id="UP000008311"/>
    </source>
</evidence>
<keyword evidence="2" id="KW-1185">Reference proteome</keyword>
<accession>B9SIG9</accession>
<proteinExistence type="predicted"/>
<dbReference type="InParanoid" id="B9SIG9"/>
<evidence type="ECO:0000313" key="1">
    <source>
        <dbReference type="EMBL" id="EEF36624.1"/>
    </source>
</evidence>
<gene>
    <name evidence="1" type="ORF">RCOM_1256150</name>
</gene>
<reference evidence="2" key="1">
    <citation type="journal article" date="2010" name="Nat. Biotechnol.">
        <title>Draft genome sequence of the oilseed species Ricinus communis.</title>
        <authorList>
            <person name="Chan A.P."/>
            <person name="Crabtree J."/>
            <person name="Zhao Q."/>
            <person name="Lorenzi H."/>
            <person name="Orvis J."/>
            <person name="Puiu D."/>
            <person name="Melake-Berhan A."/>
            <person name="Jones K.M."/>
            <person name="Redman J."/>
            <person name="Chen G."/>
            <person name="Cahoon E.B."/>
            <person name="Gedil M."/>
            <person name="Stanke M."/>
            <person name="Haas B.J."/>
            <person name="Wortman J.R."/>
            <person name="Fraser-Liggett C.M."/>
            <person name="Ravel J."/>
            <person name="Rabinowicz P.D."/>
        </authorList>
    </citation>
    <scope>NUCLEOTIDE SEQUENCE [LARGE SCALE GENOMIC DNA]</scope>
    <source>
        <strain evidence="2">cv. Hale</strain>
    </source>
</reference>
<dbReference type="eggNOG" id="KOG1075">
    <property type="taxonomic scope" value="Eukaryota"/>
</dbReference>